<comment type="caution">
    <text evidence="11">Lacks conserved residue(s) required for the propagation of feature annotation.</text>
</comment>
<dbReference type="Proteomes" id="UP000831327">
    <property type="component" value="Chromosome"/>
</dbReference>
<evidence type="ECO:0000256" key="7">
    <source>
        <dbReference type="ARBA" id="ARBA00022692"/>
    </source>
</evidence>
<comment type="subcellular location">
    <subcellularLocation>
        <location evidence="11">Cell inner membrane</location>
        <topology evidence="11">Multi-pass membrane protein</topology>
    </subcellularLocation>
    <subcellularLocation>
        <location evidence="2 10">Cell membrane</location>
        <topology evidence="2 10">Multi-pass membrane protein</topology>
    </subcellularLocation>
</comment>
<dbReference type="PROSITE" id="PS50928">
    <property type="entry name" value="ABC_TM1"/>
    <property type="match status" value="1"/>
</dbReference>
<evidence type="ECO:0000313" key="14">
    <source>
        <dbReference type="Proteomes" id="UP000831327"/>
    </source>
</evidence>
<feature type="transmembrane region" description="Helical" evidence="10">
    <location>
        <begin position="20"/>
        <end position="39"/>
    </location>
</feature>
<evidence type="ECO:0000256" key="10">
    <source>
        <dbReference type="RuleBase" id="RU363032"/>
    </source>
</evidence>
<keyword evidence="9 10" id="KW-0472">Membrane</keyword>
<protein>
    <recommendedName>
        <fullName evidence="11">Molybdenum transport system permease</fullName>
    </recommendedName>
</protein>
<dbReference type="InterPro" id="IPR035906">
    <property type="entry name" value="MetI-like_sf"/>
</dbReference>
<proteinExistence type="inferred from homology"/>
<keyword evidence="7 10" id="KW-0812">Transmembrane</keyword>
<evidence type="ECO:0000313" key="13">
    <source>
        <dbReference type="EMBL" id="BDG74334.1"/>
    </source>
</evidence>
<dbReference type="InterPro" id="IPR011867">
    <property type="entry name" value="ModB_ABC"/>
</dbReference>
<organism evidence="13 14">
    <name type="scientific">Roseomonas fluvialis</name>
    <dbReference type="NCBI Taxonomy" id="1750527"/>
    <lineage>
        <taxon>Bacteria</taxon>
        <taxon>Pseudomonadati</taxon>
        <taxon>Pseudomonadota</taxon>
        <taxon>Alphaproteobacteria</taxon>
        <taxon>Acetobacterales</taxon>
        <taxon>Roseomonadaceae</taxon>
        <taxon>Roseomonas</taxon>
    </lineage>
</organism>
<dbReference type="CDD" id="cd06261">
    <property type="entry name" value="TM_PBP2"/>
    <property type="match status" value="1"/>
</dbReference>
<evidence type="ECO:0000256" key="1">
    <source>
        <dbReference type="ARBA" id="ARBA00002949"/>
    </source>
</evidence>
<name>A0ABM8I7C3_9PROT</name>
<comment type="similarity">
    <text evidence="3 11">Belongs to the binding-protein-dependent transport system permease family. CysTW subfamily.</text>
</comment>
<comment type="function">
    <text evidence="1 11">Part of the binding-protein-dependent transport system for molybdenum; probably responsible for the translocation of the substrate across the membrane.</text>
</comment>
<accession>A0ABM8I7C3</accession>
<dbReference type="Gene3D" id="1.10.3720.10">
    <property type="entry name" value="MetI-like"/>
    <property type="match status" value="1"/>
</dbReference>
<keyword evidence="4 10" id="KW-0813">Transport</keyword>
<feature type="domain" description="ABC transmembrane type-1" evidence="12">
    <location>
        <begin position="13"/>
        <end position="216"/>
    </location>
</feature>
<evidence type="ECO:0000256" key="11">
    <source>
        <dbReference type="RuleBase" id="RU365097"/>
    </source>
</evidence>
<dbReference type="Pfam" id="PF00528">
    <property type="entry name" value="BPD_transp_1"/>
    <property type="match status" value="1"/>
</dbReference>
<keyword evidence="14" id="KW-1185">Reference proteome</keyword>
<feature type="transmembrane region" description="Helical" evidence="10">
    <location>
        <begin position="203"/>
        <end position="222"/>
    </location>
</feature>
<keyword evidence="6 11" id="KW-0500">Molybdenum</keyword>
<evidence type="ECO:0000256" key="4">
    <source>
        <dbReference type="ARBA" id="ARBA00022448"/>
    </source>
</evidence>
<evidence type="ECO:0000256" key="9">
    <source>
        <dbReference type="ARBA" id="ARBA00023136"/>
    </source>
</evidence>
<evidence type="ECO:0000256" key="2">
    <source>
        <dbReference type="ARBA" id="ARBA00004651"/>
    </source>
</evidence>
<dbReference type="EMBL" id="AP025637">
    <property type="protein sequence ID" value="BDG74334.1"/>
    <property type="molecule type" value="Genomic_DNA"/>
</dbReference>
<feature type="transmembrane region" description="Helical" evidence="10">
    <location>
        <begin position="86"/>
        <end position="110"/>
    </location>
</feature>
<dbReference type="SUPFAM" id="SSF161098">
    <property type="entry name" value="MetI-like"/>
    <property type="match status" value="1"/>
</dbReference>
<dbReference type="PANTHER" id="PTHR30183:SF3">
    <property type="entry name" value="MOLYBDENUM TRANSPORT SYSTEM PERMEASE PROTEIN MODB"/>
    <property type="match status" value="1"/>
</dbReference>
<evidence type="ECO:0000256" key="3">
    <source>
        <dbReference type="ARBA" id="ARBA00007069"/>
    </source>
</evidence>
<evidence type="ECO:0000256" key="5">
    <source>
        <dbReference type="ARBA" id="ARBA00022475"/>
    </source>
</evidence>
<sequence>MTTWLSPEEWQAVRLSLDVATRSVIGSLLPAIAAAWVLTRYRFPGRALLDALVHLPLVVPPVVVGWGLLMLFGIRGPIGAPLHEWFGVRLVFTTDGAALATAVMSFPLIVRSVRLGLENVDQGLEAAARTLGAGPIDRFLTVTLPLMSPGILAGAITAFAAGLGEFGAVITFASNIPGETQTLPLAIYSATQTPGGEATAARLALVSFTLAISGLLLAELIARRMHLLLGRG</sequence>
<dbReference type="NCBIfam" id="TIGR02141">
    <property type="entry name" value="modB_ABC"/>
    <property type="match status" value="1"/>
</dbReference>
<gene>
    <name evidence="13" type="ORF">Rmf_42630</name>
</gene>
<dbReference type="NCBIfam" id="NF006939">
    <property type="entry name" value="PRK09421.1"/>
    <property type="match status" value="1"/>
</dbReference>
<evidence type="ECO:0000256" key="6">
    <source>
        <dbReference type="ARBA" id="ARBA00022505"/>
    </source>
</evidence>
<dbReference type="InterPro" id="IPR000515">
    <property type="entry name" value="MetI-like"/>
</dbReference>
<evidence type="ECO:0000259" key="12">
    <source>
        <dbReference type="PROSITE" id="PS50928"/>
    </source>
</evidence>
<keyword evidence="11" id="KW-0997">Cell inner membrane</keyword>
<dbReference type="PANTHER" id="PTHR30183">
    <property type="entry name" value="MOLYBDENUM TRANSPORT SYSTEM PERMEASE PROTEIN MODB"/>
    <property type="match status" value="1"/>
</dbReference>
<reference evidence="13 14" key="1">
    <citation type="journal article" date="2016" name="Microbes Environ.">
        <title>Phylogenetically diverse aerobic anoxygenic phototrophic bacteria isolated from epilithic biofilms in Tama river, Japan.</title>
        <authorList>
            <person name="Hirose S."/>
            <person name="Matsuura K."/>
            <person name="Haruta S."/>
        </authorList>
    </citation>
    <scope>NUCLEOTIDE SEQUENCE [LARGE SCALE GENOMIC DNA]</scope>
    <source>
        <strain evidence="13 14">S08</strain>
    </source>
</reference>
<keyword evidence="8 10" id="KW-1133">Transmembrane helix</keyword>
<keyword evidence="5" id="KW-1003">Cell membrane</keyword>
<evidence type="ECO:0000256" key="8">
    <source>
        <dbReference type="ARBA" id="ARBA00022989"/>
    </source>
</evidence>
<feature type="transmembrane region" description="Helical" evidence="10">
    <location>
        <begin position="51"/>
        <end position="74"/>
    </location>
</feature>
<dbReference type="RefSeq" id="WP_244408517.1">
    <property type="nucleotide sequence ID" value="NZ_AP025637.1"/>
</dbReference>